<reference evidence="1 2" key="1">
    <citation type="submission" date="2022-06" db="EMBL/GenBank/DDBJ databases">
        <title>Genomic Encyclopedia of Archaeal and Bacterial Type Strains, Phase II (KMG-II): from individual species to whole genera.</title>
        <authorList>
            <person name="Goeker M."/>
        </authorList>
    </citation>
    <scope>NUCLEOTIDE SEQUENCE [LARGE SCALE GENOMIC DNA]</scope>
    <source>
        <strain evidence="1 2">DSM 44255</strain>
    </source>
</reference>
<accession>A0ABT1I8D9</accession>
<evidence type="ECO:0000313" key="1">
    <source>
        <dbReference type="EMBL" id="MCP2268895.1"/>
    </source>
</evidence>
<dbReference type="Proteomes" id="UP001205185">
    <property type="component" value="Unassembled WGS sequence"/>
</dbReference>
<dbReference type="EMBL" id="JAMTCO010000003">
    <property type="protein sequence ID" value="MCP2268895.1"/>
    <property type="molecule type" value="Genomic_DNA"/>
</dbReference>
<comment type="caution">
    <text evidence="1">The sequence shown here is derived from an EMBL/GenBank/DDBJ whole genome shotgun (WGS) entry which is preliminary data.</text>
</comment>
<evidence type="ECO:0000313" key="2">
    <source>
        <dbReference type="Proteomes" id="UP001205185"/>
    </source>
</evidence>
<dbReference type="RefSeq" id="WP_253885858.1">
    <property type="nucleotide sequence ID" value="NZ_BAAAVB010000001.1"/>
</dbReference>
<evidence type="ECO:0008006" key="3">
    <source>
        <dbReference type="Google" id="ProtNLM"/>
    </source>
</evidence>
<keyword evidence="2" id="KW-1185">Reference proteome</keyword>
<gene>
    <name evidence="1" type="ORF">LV75_001382</name>
</gene>
<name>A0ABT1I8D9_9PSEU</name>
<protein>
    <recommendedName>
        <fullName evidence="3">Secreted protein</fullName>
    </recommendedName>
</protein>
<proteinExistence type="predicted"/>
<sequence length="57" mass="6408">MRHVWKFLGLAGLVGVAATGAVIARSERQRRAYTPDEIRDRLRERMAEADTPKGQEA</sequence>
<organism evidence="1 2">
    <name type="scientific">Actinokineospora diospyrosa</name>
    <dbReference type="NCBI Taxonomy" id="103728"/>
    <lineage>
        <taxon>Bacteria</taxon>
        <taxon>Bacillati</taxon>
        <taxon>Actinomycetota</taxon>
        <taxon>Actinomycetes</taxon>
        <taxon>Pseudonocardiales</taxon>
        <taxon>Pseudonocardiaceae</taxon>
        <taxon>Actinokineospora</taxon>
    </lineage>
</organism>